<reference evidence="11" key="1">
    <citation type="submission" date="2014-06" db="EMBL/GenBank/DDBJ databases">
        <title>Key roles for freshwater Actinobacteria revealed by deep metagenomic sequencing.</title>
        <authorList>
            <person name="Ghai R."/>
            <person name="Mizuno C.M."/>
            <person name="Picazo A."/>
            <person name="Camacho A."/>
            <person name="Rodriguez-Valera F."/>
        </authorList>
    </citation>
    <scope>NUCLEOTIDE SEQUENCE</scope>
</reference>
<feature type="transmembrane region" description="Helical" evidence="9">
    <location>
        <begin position="138"/>
        <end position="165"/>
    </location>
</feature>
<gene>
    <name evidence="11" type="ORF">GM51_19825</name>
</gene>
<evidence type="ECO:0000259" key="10">
    <source>
        <dbReference type="PROSITE" id="PS50928"/>
    </source>
</evidence>
<dbReference type="PANTHER" id="PTHR42922">
    <property type="entry name" value="PHOSPHATE TRANSPORT SYSTEM PERMEASE PROTEIN PSTA"/>
    <property type="match status" value="1"/>
</dbReference>
<dbReference type="PROSITE" id="PS50928">
    <property type="entry name" value="ABC_TM1"/>
    <property type="match status" value="1"/>
</dbReference>
<sequence length="350" mass="37162">MTTILDSVEVPAPRRPWNKKRQTFVRSAILICISLVISWVLSSTTELGGVLGFYFGLAVCFPIVVLIESIRHGRNVAIDRVASSVILAIFGAVVIPWISIVTTVYQKGSKAFHSGYLTTDMRITASGDPLEFGGVLHAIVGTLILVLIASIISVPLGITAAIYVVEIKGRFASTVRFFTQAMSGVPSIVAGLFIYSTICVFFGGFSAWAGALAYTILMLPTVARTSEEVLKLVPDELRAASYALGASQARTVFQVVLPTIATGLVTSAILGIARVAGETAPLILTASYFVATSRNVSEPIASLPIYIFSSLGLGDANATTRAWGGSLVLLIVVFVLFSIARGLSARLSRK</sequence>
<accession>A0A094QGF0</accession>
<name>A0A094QGF0_9ZZZZ</name>
<dbReference type="NCBIfam" id="TIGR00974">
    <property type="entry name" value="3a0107s02c"/>
    <property type="match status" value="1"/>
</dbReference>
<evidence type="ECO:0000256" key="5">
    <source>
        <dbReference type="ARBA" id="ARBA00022592"/>
    </source>
</evidence>
<evidence type="ECO:0000256" key="1">
    <source>
        <dbReference type="ARBA" id="ARBA00004651"/>
    </source>
</evidence>
<dbReference type="SUPFAM" id="SSF161098">
    <property type="entry name" value="MetI-like"/>
    <property type="match status" value="1"/>
</dbReference>
<proteinExistence type="inferred from homology"/>
<dbReference type="AlphaFoldDB" id="A0A094QGF0"/>
<dbReference type="InterPro" id="IPR000515">
    <property type="entry name" value="MetI-like"/>
</dbReference>
<comment type="similarity">
    <text evidence="2">Belongs to the binding-protein-dependent transport system permease family. CysTW subfamily.</text>
</comment>
<evidence type="ECO:0000313" key="11">
    <source>
        <dbReference type="EMBL" id="KGA13396.1"/>
    </source>
</evidence>
<feature type="transmembrane region" description="Helical" evidence="9">
    <location>
        <begin position="255"/>
        <end position="276"/>
    </location>
</feature>
<evidence type="ECO:0000256" key="6">
    <source>
        <dbReference type="ARBA" id="ARBA00022692"/>
    </source>
</evidence>
<feature type="transmembrane region" description="Helical" evidence="9">
    <location>
        <begin position="322"/>
        <end position="340"/>
    </location>
</feature>
<feature type="transmembrane region" description="Helical" evidence="9">
    <location>
        <begin position="23"/>
        <end position="41"/>
    </location>
</feature>
<dbReference type="Gene3D" id="1.10.3720.10">
    <property type="entry name" value="MetI-like"/>
    <property type="match status" value="1"/>
</dbReference>
<evidence type="ECO:0000256" key="9">
    <source>
        <dbReference type="SAM" id="Phobius"/>
    </source>
</evidence>
<keyword evidence="4" id="KW-1003">Cell membrane</keyword>
<feature type="domain" description="ABC transmembrane type-1" evidence="10">
    <location>
        <begin position="139"/>
        <end position="340"/>
    </location>
</feature>
<dbReference type="PANTHER" id="PTHR42922:SF1">
    <property type="entry name" value="PHOSPHATE TRANSPORT SYSTEM PERMEASE PROTEIN PSTA"/>
    <property type="match status" value="1"/>
</dbReference>
<organism evidence="11">
    <name type="scientific">freshwater metagenome</name>
    <dbReference type="NCBI Taxonomy" id="449393"/>
    <lineage>
        <taxon>unclassified sequences</taxon>
        <taxon>metagenomes</taxon>
        <taxon>ecological metagenomes</taxon>
    </lineage>
</organism>
<evidence type="ECO:0000256" key="7">
    <source>
        <dbReference type="ARBA" id="ARBA00022989"/>
    </source>
</evidence>
<evidence type="ECO:0000256" key="2">
    <source>
        <dbReference type="ARBA" id="ARBA00007069"/>
    </source>
</evidence>
<dbReference type="InterPro" id="IPR005672">
    <property type="entry name" value="Phosphate_PstA"/>
</dbReference>
<dbReference type="GO" id="GO:0005315">
    <property type="term" value="F:phosphate transmembrane transporter activity"/>
    <property type="evidence" value="ECO:0007669"/>
    <property type="project" value="InterPro"/>
</dbReference>
<evidence type="ECO:0000256" key="3">
    <source>
        <dbReference type="ARBA" id="ARBA00022448"/>
    </source>
</evidence>
<protein>
    <recommendedName>
        <fullName evidence="10">ABC transmembrane type-1 domain-containing protein</fullName>
    </recommendedName>
</protein>
<keyword evidence="3" id="KW-0813">Transport</keyword>
<keyword evidence="6 9" id="KW-0812">Transmembrane</keyword>
<keyword evidence="5" id="KW-0592">Phosphate transport</keyword>
<dbReference type="Pfam" id="PF00528">
    <property type="entry name" value="BPD_transp_1"/>
    <property type="match status" value="1"/>
</dbReference>
<comment type="subcellular location">
    <subcellularLocation>
        <location evidence="1">Cell membrane</location>
        <topology evidence="1">Multi-pass membrane protein</topology>
    </subcellularLocation>
</comment>
<evidence type="ECO:0000256" key="8">
    <source>
        <dbReference type="ARBA" id="ARBA00023136"/>
    </source>
</evidence>
<dbReference type="InterPro" id="IPR035906">
    <property type="entry name" value="MetI-like_sf"/>
</dbReference>
<keyword evidence="7 9" id="KW-1133">Transmembrane helix</keyword>
<comment type="caution">
    <text evidence="11">The sequence shown here is derived from an EMBL/GenBank/DDBJ whole genome shotgun (WGS) entry which is preliminary data.</text>
</comment>
<feature type="transmembrane region" description="Helical" evidence="9">
    <location>
        <begin position="47"/>
        <end position="69"/>
    </location>
</feature>
<evidence type="ECO:0000256" key="4">
    <source>
        <dbReference type="ARBA" id="ARBA00022475"/>
    </source>
</evidence>
<dbReference type="InterPro" id="IPR051408">
    <property type="entry name" value="Phosphate_transprt_permease"/>
</dbReference>
<dbReference type="GO" id="GO:0035435">
    <property type="term" value="P:phosphate ion transmembrane transport"/>
    <property type="evidence" value="ECO:0007669"/>
    <property type="project" value="InterPro"/>
</dbReference>
<dbReference type="CDD" id="cd06261">
    <property type="entry name" value="TM_PBP2"/>
    <property type="match status" value="1"/>
</dbReference>
<dbReference type="EMBL" id="JNSL01000188">
    <property type="protein sequence ID" value="KGA13396.1"/>
    <property type="molecule type" value="Genomic_DNA"/>
</dbReference>
<keyword evidence="8 9" id="KW-0472">Membrane</keyword>
<dbReference type="GO" id="GO:0005886">
    <property type="term" value="C:plasma membrane"/>
    <property type="evidence" value="ECO:0007669"/>
    <property type="project" value="UniProtKB-SubCell"/>
</dbReference>
<feature type="transmembrane region" description="Helical" evidence="9">
    <location>
        <begin position="81"/>
        <end position="105"/>
    </location>
</feature>